<dbReference type="GO" id="GO:0070008">
    <property type="term" value="F:serine-type exopeptidase activity"/>
    <property type="evidence" value="ECO:0007669"/>
    <property type="project" value="InterPro"/>
</dbReference>
<accession>A0A0J9WQT1</accession>
<dbReference type="GO" id="GO:0008239">
    <property type="term" value="F:dipeptidyl-peptidase activity"/>
    <property type="evidence" value="ECO:0007669"/>
    <property type="project" value="TreeGrafter"/>
</dbReference>
<name>A0A0J9WQT1_FUSO4</name>
<dbReference type="AlphaFoldDB" id="A0A0J9WQT1"/>
<evidence type="ECO:0000256" key="5">
    <source>
        <dbReference type="ARBA" id="ARBA00023180"/>
    </source>
</evidence>
<evidence type="ECO:0000313" key="7">
    <source>
        <dbReference type="Proteomes" id="UP000009097"/>
    </source>
</evidence>
<dbReference type="Gene3D" id="3.40.50.1820">
    <property type="entry name" value="alpha/beta hydrolase"/>
    <property type="match status" value="2"/>
</dbReference>
<keyword evidence="4" id="KW-0378">Hydrolase</keyword>
<reference evidence="6" key="1">
    <citation type="submission" date="2007-04" db="EMBL/GenBank/DDBJ databases">
        <authorList>
            <consortium name="The Broad Institute Genome Sequencing Platform"/>
            <person name="Birren B."/>
            <person name="Lander E."/>
            <person name="Galagan J."/>
            <person name="Nusbaum C."/>
            <person name="Devon K."/>
            <person name="Ma L.-J."/>
            <person name="Jaffe D."/>
            <person name="Butler J."/>
            <person name="Alvarez P."/>
            <person name="Gnerre S."/>
            <person name="Grabherr M."/>
            <person name="Kleber M."/>
            <person name="Mauceli E."/>
            <person name="Brockman W."/>
            <person name="MacCallum I.A."/>
            <person name="Young S."/>
            <person name="LaButti K."/>
            <person name="DeCaprio D."/>
            <person name="Crawford M."/>
            <person name="Koehrsen M."/>
            <person name="Engels R."/>
            <person name="Montgomery P."/>
            <person name="Pearson M."/>
            <person name="Howarth C."/>
            <person name="Larson L."/>
            <person name="White J."/>
            <person name="O'Leary S."/>
            <person name="Kodira C."/>
            <person name="Zeng Q."/>
            <person name="Yandava C."/>
            <person name="Alvarado L."/>
            <person name="Kistler C."/>
            <person name="Shim W.-B."/>
            <person name="Kang S."/>
            <person name="Woloshuk C."/>
        </authorList>
    </citation>
    <scope>NUCLEOTIDE SEQUENCE</scope>
    <source>
        <strain evidence="6">4287</strain>
    </source>
</reference>
<dbReference type="Pfam" id="PF05577">
    <property type="entry name" value="Peptidase_S28"/>
    <property type="match status" value="2"/>
</dbReference>
<dbReference type="PANTHER" id="PTHR11010:SF23">
    <property type="entry name" value="SERINE PEPTIDASE"/>
    <property type="match status" value="1"/>
</dbReference>
<evidence type="ECO:0000256" key="4">
    <source>
        <dbReference type="ARBA" id="ARBA00022801"/>
    </source>
</evidence>
<organism evidence="6 7">
    <name type="scientific">Fusarium oxysporum f. sp. lycopersici (strain 4287 / CBS 123668 / FGSC 9935 / NRRL 34936)</name>
    <name type="common">Fusarium vascular wilt of tomato</name>
    <dbReference type="NCBI Taxonomy" id="426428"/>
    <lineage>
        <taxon>Eukaryota</taxon>
        <taxon>Fungi</taxon>
        <taxon>Dikarya</taxon>
        <taxon>Ascomycota</taxon>
        <taxon>Pezizomycotina</taxon>
        <taxon>Sordariomycetes</taxon>
        <taxon>Hypocreomycetidae</taxon>
        <taxon>Hypocreales</taxon>
        <taxon>Nectriaceae</taxon>
        <taxon>Fusarium</taxon>
        <taxon>Fusarium oxysporum species complex</taxon>
    </lineage>
</organism>
<proteinExistence type="inferred from homology"/>
<sequence>MARGCPDVGSPVLRSPGLHIMCTAQKRIKCHYRLLSSRRTRSARQQLKMRLFSRVVTAVVLLQQAYAFSPRQVTHFETSPKSRLVTRDDDMTGVIGGTFDQLIDHDNSSLGTFKQRYWYSLNYVNGTNPPVVFISPLDAEAEQVKFWLHDDYVIGGMIARRIGAVMLLLEGRYFGQSSPYQQLTTENMKYYTEDQIMRDKIYFAENVKLPFAKNGSARPAKVPWVHTGCSGQGNRVLFTQKQYPGTFWASWASSAPPQAISDYWRYFDAAKAYLPKNCTADVEKVIEHLDNVMLHSSADEIQQIKEDFGAPDLKHNDDFMNLLNYGPQSYQGASLRIHDTWEFCDYVENAVGVIDKSKLPGSGGVGLEKALAGYARWTKEVWIPGKCEERGPWKGVTNTGCFNFGDADSLVYANKTLASSGIAETLQFQWLLCNEPEEYWQTGSPEGTPTLVSRLVNREYFRKTCARYFPPDTGGETYGLAKGKTTESWNAHYGGWSDPSPYVKRTVLVDGLYDPWRAAGFASSQRPGGVLGNSTHIRHFLNPLGNHCTDTFRNAGTIWPEVKAIQEAGIHQIEKWVAEFPKNR</sequence>
<dbReference type="GO" id="GO:0006508">
    <property type="term" value="P:proteolysis"/>
    <property type="evidence" value="ECO:0007669"/>
    <property type="project" value="UniProtKB-KW"/>
</dbReference>
<dbReference type="InterPro" id="IPR008758">
    <property type="entry name" value="Peptidase_S28"/>
</dbReference>
<keyword evidence="2" id="KW-0645">Protease</keyword>
<reference evidence="6" key="2">
    <citation type="journal article" date="2010" name="Nature">
        <title>Comparative genomics reveals mobile pathogenicity chromosomes in Fusarium.</title>
        <authorList>
            <person name="Ma L.J."/>
            <person name="van der Does H.C."/>
            <person name="Borkovich K.A."/>
            <person name="Coleman J.J."/>
            <person name="Daboussi M.J."/>
            <person name="Di Pietro A."/>
            <person name="Dufresne M."/>
            <person name="Freitag M."/>
            <person name="Grabherr M."/>
            <person name="Henrissat B."/>
            <person name="Houterman P.M."/>
            <person name="Kang S."/>
            <person name="Shim W.B."/>
            <person name="Woloshuk C."/>
            <person name="Xie X."/>
            <person name="Xu J.R."/>
            <person name="Antoniw J."/>
            <person name="Baker S.E."/>
            <person name="Bluhm B.H."/>
            <person name="Breakspear A."/>
            <person name="Brown D.W."/>
            <person name="Butchko R.A."/>
            <person name="Chapman S."/>
            <person name="Coulson R."/>
            <person name="Coutinho P.M."/>
            <person name="Danchin E.G."/>
            <person name="Diener A."/>
            <person name="Gale L.R."/>
            <person name="Gardiner D.M."/>
            <person name="Goff S."/>
            <person name="Hammond-Kosack K.E."/>
            <person name="Hilburn K."/>
            <person name="Hua-Van A."/>
            <person name="Jonkers W."/>
            <person name="Kazan K."/>
            <person name="Kodira C.D."/>
            <person name="Koehrsen M."/>
            <person name="Kumar L."/>
            <person name="Lee Y.H."/>
            <person name="Li L."/>
            <person name="Manners J.M."/>
            <person name="Miranda-Saavedra D."/>
            <person name="Mukherjee M."/>
            <person name="Park G."/>
            <person name="Park J."/>
            <person name="Park S.Y."/>
            <person name="Proctor R.H."/>
            <person name="Regev A."/>
            <person name="Ruiz-Roldan M.C."/>
            <person name="Sain D."/>
            <person name="Sakthikumar S."/>
            <person name="Sykes S."/>
            <person name="Schwartz D.C."/>
            <person name="Turgeon B.G."/>
            <person name="Wapinski I."/>
            <person name="Yoder O."/>
            <person name="Young S."/>
            <person name="Zeng Q."/>
            <person name="Zhou S."/>
            <person name="Galagan J."/>
            <person name="Cuomo C.A."/>
            <person name="Kistler H.C."/>
            <person name="Rep M."/>
        </authorList>
    </citation>
    <scope>NUCLEOTIDE SEQUENCE [LARGE SCALE GENOMIC DNA]</scope>
    <source>
        <strain evidence="6">4287</strain>
    </source>
</reference>
<keyword evidence="3" id="KW-0732">Signal</keyword>
<dbReference type="InterPro" id="IPR029058">
    <property type="entry name" value="AB_hydrolase_fold"/>
</dbReference>
<protein>
    <submittedName>
        <fullName evidence="6">Uncharacterized protein</fullName>
    </submittedName>
</protein>
<dbReference type="Proteomes" id="UP000009097">
    <property type="component" value="Unassembled WGS sequence"/>
</dbReference>
<dbReference type="EMBL" id="DS231709">
    <property type="protein sequence ID" value="KNB11322.1"/>
    <property type="molecule type" value="Genomic_DNA"/>
</dbReference>
<comment type="similarity">
    <text evidence="1">Belongs to the peptidase S28 family.</text>
</comment>
<gene>
    <name evidence="6" type="ORF">FOXG_11270</name>
</gene>
<evidence type="ECO:0000313" key="6">
    <source>
        <dbReference type="EMBL" id="KNB11322.1"/>
    </source>
</evidence>
<dbReference type="GeneID" id="28952683"/>
<evidence type="ECO:0000256" key="3">
    <source>
        <dbReference type="ARBA" id="ARBA00022729"/>
    </source>
</evidence>
<keyword evidence="5" id="KW-0325">Glycoprotein</keyword>
<dbReference type="KEGG" id="fox:FOXG_11270"/>
<evidence type="ECO:0000256" key="1">
    <source>
        <dbReference type="ARBA" id="ARBA00011079"/>
    </source>
</evidence>
<dbReference type="RefSeq" id="XP_018249367.1">
    <property type="nucleotide sequence ID" value="XM_018390830.1"/>
</dbReference>
<dbReference type="PANTHER" id="PTHR11010">
    <property type="entry name" value="PROTEASE S28 PRO-X CARBOXYPEPTIDASE-RELATED"/>
    <property type="match status" value="1"/>
</dbReference>
<dbReference type="OrthoDB" id="1735038at2759"/>
<dbReference type="VEuPathDB" id="FungiDB:FOXG_11270"/>
<evidence type="ECO:0000256" key="2">
    <source>
        <dbReference type="ARBA" id="ARBA00022670"/>
    </source>
</evidence>